<evidence type="ECO:0000313" key="5">
    <source>
        <dbReference type="EMBL" id="CAI0650002.1"/>
    </source>
</evidence>
<dbReference type="SUPFAM" id="SSF51430">
    <property type="entry name" value="NAD(P)-linked oxidoreductase"/>
    <property type="match status" value="1"/>
</dbReference>
<evidence type="ECO:0000256" key="1">
    <source>
        <dbReference type="ARBA" id="ARBA00007896"/>
    </source>
</evidence>
<dbReference type="Gene3D" id="3.20.20.100">
    <property type="entry name" value="NADP-dependent oxidoreductase domain"/>
    <property type="match status" value="1"/>
</dbReference>
<dbReference type="InterPro" id="IPR036812">
    <property type="entry name" value="NAD(P)_OxRdtase_dom_sf"/>
</dbReference>
<dbReference type="GO" id="GO:0016491">
    <property type="term" value="F:oxidoreductase activity"/>
    <property type="evidence" value="ECO:0007669"/>
    <property type="project" value="UniProtKB-KW"/>
</dbReference>
<reference evidence="5" key="1">
    <citation type="submission" date="2022-08" db="EMBL/GenBank/DDBJ databases">
        <authorList>
            <person name="Giroux E."/>
            <person name="Giroux E."/>
        </authorList>
    </citation>
    <scope>NUCLEOTIDE SEQUENCE</scope>
    <source>
        <strain evidence="5">H1091258</strain>
    </source>
</reference>
<evidence type="ECO:0000313" key="6">
    <source>
        <dbReference type="Proteomes" id="UP001152533"/>
    </source>
</evidence>
<dbReference type="GO" id="GO:0005737">
    <property type="term" value="C:cytoplasm"/>
    <property type="evidence" value="ECO:0007669"/>
    <property type="project" value="TreeGrafter"/>
</dbReference>
<comment type="caution">
    <text evidence="5">The sequence shown here is derived from an EMBL/GenBank/DDBJ whole genome shotgun (WGS) entry which is preliminary data.</text>
</comment>
<dbReference type="PANTHER" id="PTHR43625">
    <property type="entry name" value="AFLATOXIN B1 ALDEHYDE REDUCTASE"/>
    <property type="match status" value="1"/>
</dbReference>
<dbReference type="InterPro" id="IPR023210">
    <property type="entry name" value="NADP_OxRdtase_dom"/>
</dbReference>
<dbReference type="PANTHER" id="PTHR43625:SF40">
    <property type="entry name" value="ALDO-KETO REDUCTASE YAKC [NADP(+)]"/>
    <property type="match status" value="1"/>
</dbReference>
<evidence type="ECO:0000259" key="4">
    <source>
        <dbReference type="Pfam" id="PF00248"/>
    </source>
</evidence>
<keyword evidence="3" id="KW-0456">Lyase</keyword>
<gene>
    <name evidence="5" type="ORF">CGXH109_LOCUS91563</name>
</gene>
<name>A0A9W4S038_9PEZI</name>
<dbReference type="InterPro" id="IPR038021">
    <property type="entry name" value="Putative_hydro-lyase"/>
</dbReference>
<dbReference type="Pfam" id="PF07286">
    <property type="entry name" value="D-Glu_cyclase"/>
    <property type="match status" value="1"/>
</dbReference>
<accession>A0A9W4S038</accession>
<dbReference type="AlphaFoldDB" id="A0A9W4S038"/>
<dbReference type="Gene3D" id="3.30.2040.10">
    <property type="entry name" value="PSTPO5379-like domain"/>
    <property type="match status" value="1"/>
</dbReference>
<dbReference type="InterPro" id="IPR009906">
    <property type="entry name" value="D-Glu_cyclase"/>
</dbReference>
<dbReference type="Proteomes" id="UP001152533">
    <property type="component" value="Unassembled WGS sequence"/>
</dbReference>
<keyword evidence="6" id="KW-1185">Reference proteome</keyword>
<dbReference type="SUPFAM" id="SSF160920">
    <property type="entry name" value="PSTPO5379-like"/>
    <property type="match status" value="1"/>
</dbReference>
<sequence length="681" mass="75523">MGHVLLSNGSSFKSPNRRLGQNGPEITGLGLGLMGLSVAYGTPGSDEERLSFLDRAWEIGATNWDTSDLYGDNEVLVGKWFKLHPERRADIFLASKFGLRVTVQSDGTYNIRPDSSPEYCREAWEKSLEKLGVDIDLYYVHRVDEVTPIEKTIEEMVKLKNEGKIKYFGISECSSATLRRAHAIHSISAVQVEYNPWSLEIEGAAGTHLLKTCRELGVTVFCYSPLGRGMMTGKYKSADDFEESDFRRQIPRFQGENFRKNIELVEKFADIAQKRHGCSAGQLTLAWLLAQGDDVIPLPGTKKIPYLEENFGALKIQLSADEEKEIRGLVDEADVQGDRSAMFGAYVTSAPLLVSINSVAAVSQLNQGYRTSIQILSCQIPSLFIMTAVYKTGEDHRLACRSGVFKTTTAGQAPTHLQANLIVLPKRYADDFRLLCHRNPVPCPLLAESESPGDFSKLKSYVQSIDGKSLLPVAKNVDLRHDAPRYRVYENSKHVSINGALEPVNVADQWTDGDHVGFLIGCSFSFERALHEAGLTPQHMTHNRNVPMYRTNIPLCAAGVFTGATYVVSMRPYKVSDVEKVRDITRPFVATHGEPVAWGWDGAARIGVTDVTKPQWGDPAVMDDEKTLFGHDDEEYVPVFWGCGVTPQEAAMKANLNGTVMGHAPGHMICLDIREEEIFPV</sequence>
<protein>
    <recommendedName>
        <fullName evidence="4">NADP-dependent oxidoreductase domain-containing protein</fullName>
    </recommendedName>
</protein>
<dbReference type="FunFam" id="3.30.2040.10:FF:000001">
    <property type="entry name" value="D-glutamate cyclase, mitochondrial"/>
    <property type="match status" value="1"/>
</dbReference>
<dbReference type="Gene3D" id="3.40.1640.10">
    <property type="entry name" value="PSTPO5379-like"/>
    <property type="match status" value="1"/>
</dbReference>
<evidence type="ECO:0000256" key="3">
    <source>
        <dbReference type="ARBA" id="ARBA00023239"/>
    </source>
</evidence>
<dbReference type="GO" id="GO:0016829">
    <property type="term" value="F:lyase activity"/>
    <property type="evidence" value="ECO:0007669"/>
    <property type="project" value="UniProtKB-KW"/>
</dbReference>
<comment type="similarity">
    <text evidence="1">Belongs to the D-glutamate cyclase family.</text>
</comment>
<dbReference type="InterPro" id="IPR050791">
    <property type="entry name" value="Aldo-Keto_reductase"/>
</dbReference>
<keyword evidence="2" id="KW-0560">Oxidoreductase</keyword>
<evidence type="ECO:0000256" key="2">
    <source>
        <dbReference type="ARBA" id="ARBA00023002"/>
    </source>
</evidence>
<dbReference type="Pfam" id="PF00248">
    <property type="entry name" value="Aldo_ket_red"/>
    <property type="match status" value="1"/>
</dbReference>
<proteinExistence type="inferred from homology"/>
<dbReference type="EMBL" id="CAMGZC010000787">
    <property type="protein sequence ID" value="CAI0650002.1"/>
    <property type="molecule type" value="Genomic_DNA"/>
</dbReference>
<feature type="domain" description="NADP-dependent oxidoreductase" evidence="4">
    <location>
        <begin position="29"/>
        <end position="329"/>
    </location>
</feature>
<organism evidence="5 6">
    <name type="scientific">Colletotrichum noveboracense</name>
    <dbReference type="NCBI Taxonomy" id="2664923"/>
    <lineage>
        <taxon>Eukaryota</taxon>
        <taxon>Fungi</taxon>
        <taxon>Dikarya</taxon>
        <taxon>Ascomycota</taxon>
        <taxon>Pezizomycotina</taxon>
        <taxon>Sordariomycetes</taxon>
        <taxon>Hypocreomycetidae</taxon>
        <taxon>Glomerellales</taxon>
        <taxon>Glomerellaceae</taxon>
        <taxon>Colletotrichum</taxon>
        <taxon>Colletotrichum gloeosporioides species complex</taxon>
    </lineage>
</organism>